<keyword evidence="1" id="KW-0732">Signal</keyword>
<dbReference type="EMBL" id="FNXT01000808">
    <property type="protein sequence ID" value="SZX67710.1"/>
    <property type="molecule type" value="Genomic_DNA"/>
</dbReference>
<proteinExistence type="predicted"/>
<gene>
    <name evidence="2" type="ORF">BQ4739_LOCUS8073</name>
</gene>
<evidence type="ECO:0000256" key="1">
    <source>
        <dbReference type="SAM" id="SignalP"/>
    </source>
</evidence>
<reference evidence="2 3" key="1">
    <citation type="submission" date="2016-10" db="EMBL/GenBank/DDBJ databases">
        <authorList>
            <person name="Cai Z."/>
        </authorList>
    </citation>
    <scope>NUCLEOTIDE SEQUENCE [LARGE SCALE GENOMIC DNA]</scope>
</reference>
<keyword evidence="3" id="KW-1185">Reference proteome</keyword>
<sequence length="287" mass="31034">MQRIHRSIAAIAALAAICGLLAGPVQACSSLGFEVGDNLAPNFETPVLNDDKTFKRYAVPEVPEVRTHFGDQLTQHQHPAAAAAAAPSNHQVPEVSEVRTHFGDQLSQPPLKFASSTGTTFACVDARGDGAELGTPGGDLAELVSGIMAWHKMEGKPFSKEQAKTMFDAFITKIARPGRPMYLHTDDNRLRRLFVNLTEKGMSPPPSKLPDVGPSNAAEKAMWLEGLTHPDYQGCGHVRLMLNPEFTPYYSLKLSGDKVVDCTNVTEAADCISSKDVAAEVLSLFYK</sequence>
<feature type="chain" id="PRO_5016888283" evidence="1">
    <location>
        <begin position="28"/>
        <end position="287"/>
    </location>
</feature>
<protein>
    <submittedName>
        <fullName evidence="2">Uncharacterized protein</fullName>
    </submittedName>
</protein>
<accession>A0A383VS50</accession>
<evidence type="ECO:0000313" key="2">
    <source>
        <dbReference type="EMBL" id="SZX67710.1"/>
    </source>
</evidence>
<name>A0A383VS50_TETOB</name>
<organism evidence="2 3">
    <name type="scientific">Tetradesmus obliquus</name>
    <name type="common">Green alga</name>
    <name type="synonym">Acutodesmus obliquus</name>
    <dbReference type="NCBI Taxonomy" id="3088"/>
    <lineage>
        <taxon>Eukaryota</taxon>
        <taxon>Viridiplantae</taxon>
        <taxon>Chlorophyta</taxon>
        <taxon>core chlorophytes</taxon>
        <taxon>Chlorophyceae</taxon>
        <taxon>CS clade</taxon>
        <taxon>Sphaeropleales</taxon>
        <taxon>Scenedesmaceae</taxon>
        <taxon>Tetradesmus</taxon>
    </lineage>
</organism>
<feature type="signal peptide" evidence="1">
    <location>
        <begin position="1"/>
        <end position="27"/>
    </location>
</feature>
<dbReference type="Proteomes" id="UP000256970">
    <property type="component" value="Unassembled WGS sequence"/>
</dbReference>
<dbReference type="AlphaFoldDB" id="A0A383VS50"/>
<evidence type="ECO:0000313" key="3">
    <source>
        <dbReference type="Proteomes" id="UP000256970"/>
    </source>
</evidence>